<reference evidence="2" key="1">
    <citation type="submission" date="2018-02" db="EMBL/GenBank/DDBJ databases">
        <title>Rhizophora mucronata_Transcriptome.</title>
        <authorList>
            <person name="Meera S.P."/>
            <person name="Sreeshan A."/>
            <person name="Augustine A."/>
        </authorList>
    </citation>
    <scope>NUCLEOTIDE SEQUENCE</scope>
    <source>
        <tissue evidence="2">Leaf</tissue>
    </source>
</reference>
<proteinExistence type="predicted"/>
<keyword evidence="1" id="KW-1133">Transmembrane helix</keyword>
<dbReference type="AlphaFoldDB" id="A0A2P2NVW1"/>
<name>A0A2P2NVW1_RHIMU</name>
<organism evidence="2">
    <name type="scientific">Rhizophora mucronata</name>
    <name type="common">Asiatic mangrove</name>
    <dbReference type="NCBI Taxonomy" id="61149"/>
    <lineage>
        <taxon>Eukaryota</taxon>
        <taxon>Viridiplantae</taxon>
        <taxon>Streptophyta</taxon>
        <taxon>Embryophyta</taxon>
        <taxon>Tracheophyta</taxon>
        <taxon>Spermatophyta</taxon>
        <taxon>Magnoliopsida</taxon>
        <taxon>eudicotyledons</taxon>
        <taxon>Gunneridae</taxon>
        <taxon>Pentapetalae</taxon>
        <taxon>rosids</taxon>
        <taxon>fabids</taxon>
        <taxon>Malpighiales</taxon>
        <taxon>Rhizophoraceae</taxon>
        <taxon>Rhizophora</taxon>
    </lineage>
</organism>
<accession>A0A2P2NVW1</accession>
<dbReference type="EMBL" id="GGEC01066065">
    <property type="protein sequence ID" value="MBX46549.1"/>
    <property type="molecule type" value="Transcribed_RNA"/>
</dbReference>
<evidence type="ECO:0000313" key="2">
    <source>
        <dbReference type="EMBL" id="MBX46549.1"/>
    </source>
</evidence>
<protein>
    <submittedName>
        <fullName evidence="2">Uncharacterized protein</fullName>
    </submittedName>
</protein>
<keyword evidence="1" id="KW-0472">Membrane</keyword>
<sequence length="51" mass="5999">MFQFDNAACTGFYFVYNITTMLCVLRVFLSFLYCCNLFSCSPYPELLLFDI</sequence>
<feature type="transmembrane region" description="Helical" evidence="1">
    <location>
        <begin position="12"/>
        <end position="33"/>
    </location>
</feature>
<keyword evidence="1" id="KW-0812">Transmembrane</keyword>
<evidence type="ECO:0000256" key="1">
    <source>
        <dbReference type="SAM" id="Phobius"/>
    </source>
</evidence>